<evidence type="ECO:0000256" key="3">
    <source>
        <dbReference type="ARBA" id="ARBA00022679"/>
    </source>
</evidence>
<evidence type="ECO:0000256" key="7">
    <source>
        <dbReference type="ARBA" id="ARBA00047899"/>
    </source>
</evidence>
<dbReference type="InterPro" id="IPR053235">
    <property type="entry name" value="Ser_Thr_kinase"/>
</dbReference>
<comment type="catalytic activity">
    <reaction evidence="7">
        <text>L-threonyl-[protein] + ATP = O-phospho-L-threonyl-[protein] + ADP + H(+)</text>
        <dbReference type="Rhea" id="RHEA:46608"/>
        <dbReference type="Rhea" id="RHEA-COMP:11060"/>
        <dbReference type="Rhea" id="RHEA-COMP:11605"/>
        <dbReference type="ChEBI" id="CHEBI:15378"/>
        <dbReference type="ChEBI" id="CHEBI:30013"/>
        <dbReference type="ChEBI" id="CHEBI:30616"/>
        <dbReference type="ChEBI" id="CHEBI:61977"/>
        <dbReference type="ChEBI" id="CHEBI:456216"/>
        <dbReference type="EC" id="2.7.11.1"/>
    </reaction>
</comment>
<keyword evidence="2" id="KW-0723">Serine/threonine-protein kinase</keyword>
<gene>
    <name evidence="10" type="ORF">C8A05DRAFT_32057</name>
</gene>
<dbReference type="GO" id="GO:0004674">
    <property type="term" value="F:protein serine/threonine kinase activity"/>
    <property type="evidence" value="ECO:0007669"/>
    <property type="project" value="UniProtKB-KW"/>
</dbReference>
<name>A0AAN6MPS9_9PEZI</name>
<dbReference type="PANTHER" id="PTHR24361">
    <property type="entry name" value="MITOGEN-ACTIVATED KINASE KINASE KINASE"/>
    <property type="match status" value="1"/>
</dbReference>
<dbReference type="EC" id="2.7.11.1" evidence="1"/>
<proteinExistence type="predicted"/>
<dbReference type="GO" id="GO:0005737">
    <property type="term" value="C:cytoplasm"/>
    <property type="evidence" value="ECO:0007669"/>
    <property type="project" value="TreeGrafter"/>
</dbReference>
<evidence type="ECO:0000259" key="9">
    <source>
        <dbReference type="PROSITE" id="PS50011"/>
    </source>
</evidence>
<dbReference type="InterPro" id="IPR011009">
    <property type="entry name" value="Kinase-like_dom_sf"/>
</dbReference>
<reference evidence="10" key="2">
    <citation type="submission" date="2023-05" db="EMBL/GenBank/DDBJ databases">
        <authorList>
            <consortium name="Lawrence Berkeley National Laboratory"/>
            <person name="Steindorff A."/>
            <person name="Hensen N."/>
            <person name="Bonometti L."/>
            <person name="Westerberg I."/>
            <person name="Brannstrom I.O."/>
            <person name="Guillou S."/>
            <person name="Cros-Aarteil S."/>
            <person name="Calhoun S."/>
            <person name="Haridas S."/>
            <person name="Kuo A."/>
            <person name="Mondo S."/>
            <person name="Pangilinan J."/>
            <person name="Riley R."/>
            <person name="Labutti K."/>
            <person name="Andreopoulos B."/>
            <person name="Lipzen A."/>
            <person name="Chen C."/>
            <person name="Yanf M."/>
            <person name="Daum C."/>
            <person name="Ng V."/>
            <person name="Clum A."/>
            <person name="Ohm R."/>
            <person name="Martin F."/>
            <person name="Silar P."/>
            <person name="Natvig D."/>
            <person name="Lalanne C."/>
            <person name="Gautier V."/>
            <person name="Ament-Velasquez S.L."/>
            <person name="Kruys A."/>
            <person name="Hutchinson M.I."/>
            <person name="Powell A.J."/>
            <person name="Barry K."/>
            <person name="Miller A.N."/>
            <person name="Grigoriev I.V."/>
            <person name="Debuchy R."/>
            <person name="Gladieux P."/>
            <person name="Thoren M.H."/>
            <person name="Johannesson H."/>
        </authorList>
    </citation>
    <scope>NUCLEOTIDE SEQUENCE</scope>
    <source>
        <strain evidence="10">CBS 103.79</strain>
    </source>
</reference>
<keyword evidence="6" id="KW-0067">ATP-binding</keyword>
<reference evidence="10" key="1">
    <citation type="journal article" date="2023" name="Mol. Phylogenet. Evol.">
        <title>Genome-scale phylogeny and comparative genomics of the fungal order Sordariales.</title>
        <authorList>
            <person name="Hensen N."/>
            <person name="Bonometti L."/>
            <person name="Westerberg I."/>
            <person name="Brannstrom I.O."/>
            <person name="Guillou S."/>
            <person name="Cros-Aarteil S."/>
            <person name="Calhoun S."/>
            <person name="Haridas S."/>
            <person name="Kuo A."/>
            <person name="Mondo S."/>
            <person name="Pangilinan J."/>
            <person name="Riley R."/>
            <person name="LaButti K."/>
            <person name="Andreopoulos B."/>
            <person name="Lipzen A."/>
            <person name="Chen C."/>
            <person name="Yan M."/>
            <person name="Daum C."/>
            <person name="Ng V."/>
            <person name="Clum A."/>
            <person name="Steindorff A."/>
            <person name="Ohm R.A."/>
            <person name="Martin F."/>
            <person name="Silar P."/>
            <person name="Natvig D.O."/>
            <person name="Lalanne C."/>
            <person name="Gautier V."/>
            <person name="Ament-Velasquez S.L."/>
            <person name="Kruys A."/>
            <person name="Hutchinson M.I."/>
            <person name="Powell A.J."/>
            <person name="Barry K."/>
            <person name="Miller A.N."/>
            <person name="Grigoriev I.V."/>
            <person name="Debuchy R."/>
            <person name="Gladieux P."/>
            <person name="Hiltunen Thoren M."/>
            <person name="Johannesson H."/>
        </authorList>
    </citation>
    <scope>NUCLEOTIDE SEQUENCE</scope>
    <source>
        <strain evidence="10">CBS 103.79</strain>
    </source>
</reference>
<keyword evidence="4" id="KW-0547">Nucleotide-binding</keyword>
<dbReference type="PANTHER" id="PTHR24361:SF433">
    <property type="entry name" value="PROTEIN KINASE DOMAIN-CONTAINING PROTEIN"/>
    <property type="match status" value="1"/>
</dbReference>
<feature type="domain" description="Protein kinase" evidence="9">
    <location>
        <begin position="1"/>
        <end position="244"/>
    </location>
</feature>
<evidence type="ECO:0000256" key="6">
    <source>
        <dbReference type="ARBA" id="ARBA00022840"/>
    </source>
</evidence>
<protein>
    <recommendedName>
        <fullName evidence="1">non-specific serine/threonine protein kinase</fullName>
        <ecNumber evidence="1">2.7.11.1</ecNumber>
    </recommendedName>
</protein>
<evidence type="ECO:0000256" key="5">
    <source>
        <dbReference type="ARBA" id="ARBA00022777"/>
    </source>
</evidence>
<accession>A0AAN6MPS9</accession>
<organism evidence="10 11">
    <name type="scientific">Staphylotrichum tortipilum</name>
    <dbReference type="NCBI Taxonomy" id="2831512"/>
    <lineage>
        <taxon>Eukaryota</taxon>
        <taxon>Fungi</taxon>
        <taxon>Dikarya</taxon>
        <taxon>Ascomycota</taxon>
        <taxon>Pezizomycotina</taxon>
        <taxon>Sordariomycetes</taxon>
        <taxon>Sordariomycetidae</taxon>
        <taxon>Sordariales</taxon>
        <taxon>Chaetomiaceae</taxon>
        <taxon>Staphylotrichum</taxon>
    </lineage>
</organism>
<keyword evidence="11" id="KW-1185">Reference proteome</keyword>
<keyword evidence="3" id="KW-0808">Transferase</keyword>
<evidence type="ECO:0000313" key="10">
    <source>
        <dbReference type="EMBL" id="KAK3904169.1"/>
    </source>
</evidence>
<evidence type="ECO:0000256" key="4">
    <source>
        <dbReference type="ARBA" id="ARBA00022741"/>
    </source>
</evidence>
<evidence type="ECO:0000256" key="2">
    <source>
        <dbReference type="ARBA" id="ARBA00022527"/>
    </source>
</evidence>
<dbReference type="Pfam" id="PF00069">
    <property type="entry name" value="Pkinase"/>
    <property type="match status" value="1"/>
</dbReference>
<keyword evidence="5 10" id="KW-0418">Kinase</keyword>
<dbReference type="InterPro" id="IPR000719">
    <property type="entry name" value="Prot_kinase_dom"/>
</dbReference>
<dbReference type="GO" id="GO:0005524">
    <property type="term" value="F:ATP binding"/>
    <property type="evidence" value="ECO:0007669"/>
    <property type="project" value="UniProtKB-KW"/>
</dbReference>
<comment type="catalytic activity">
    <reaction evidence="8">
        <text>L-seryl-[protein] + ATP = O-phospho-L-seryl-[protein] + ADP + H(+)</text>
        <dbReference type="Rhea" id="RHEA:17989"/>
        <dbReference type="Rhea" id="RHEA-COMP:9863"/>
        <dbReference type="Rhea" id="RHEA-COMP:11604"/>
        <dbReference type="ChEBI" id="CHEBI:15378"/>
        <dbReference type="ChEBI" id="CHEBI:29999"/>
        <dbReference type="ChEBI" id="CHEBI:30616"/>
        <dbReference type="ChEBI" id="CHEBI:83421"/>
        <dbReference type="ChEBI" id="CHEBI:456216"/>
        <dbReference type="EC" id="2.7.11.1"/>
    </reaction>
</comment>
<dbReference type="CDD" id="cd00180">
    <property type="entry name" value="PKc"/>
    <property type="match status" value="1"/>
</dbReference>
<comment type="caution">
    <text evidence="10">The sequence shown here is derived from an EMBL/GenBank/DDBJ whole genome shotgun (WGS) entry which is preliminary data.</text>
</comment>
<dbReference type="EMBL" id="MU855410">
    <property type="protein sequence ID" value="KAK3904169.1"/>
    <property type="molecule type" value="Genomic_DNA"/>
</dbReference>
<sequence>MASQPTMTDTGEYDEHTIVRHYYQYFPAGVKRVIESGTSSTDEGLYLERAPNGTIAEYILKSGKPLSLPQRLAWCRETASAVAWIHAHRVLHCDIQPTNLLLDKDLHVKLSDFQGKLLAEECTMVLVDGGSMEPYRFSLPRDNFRTDVKTDLFALGCTVYFILLGHMIFPDIGLKDAEAWERVEERLKRKEWPREEHACKAVVLKCWEEEYESAEEVVRDLEAVEREHGVEAGALVKEGSTAVLEKEAGVDEPVSEWGGKAIDGTQ</sequence>
<evidence type="ECO:0000256" key="8">
    <source>
        <dbReference type="ARBA" id="ARBA00048679"/>
    </source>
</evidence>
<evidence type="ECO:0000256" key="1">
    <source>
        <dbReference type="ARBA" id="ARBA00012513"/>
    </source>
</evidence>
<dbReference type="Gene3D" id="1.10.510.10">
    <property type="entry name" value="Transferase(Phosphotransferase) domain 1"/>
    <property type="match status" value="1"/>
</dbReference>
<evidence type="ECO:0000313" key="11">
    <source>
        <dbReference type="Proteomes" id="UP001303889"/>
    </source>
</evidence>
<dbReference type="PROSITE" id="PS50011">
    <property type="entry name" value="PROTEIN_KINASE_DOM"/>
    <property type="match status" value="1"/>
</dbReference>
<dbReference type="Proteomes" id="UP001303889">
    <property type="component" value="Unassembled WGS sequence"/>
</dbReference>
<dbReference type="SUPFAM" id="SSF56112">
    <property type="entry name" value="Protein kinase-like (PK-like)"/>
    <property type="match status" value="1"/>
</dbReference>
<dbReference type="AlphaFoldDB" id="A0AAN6MPS9"/>